<dbReference type="GeneID" id="112693973"/>
<dbReference type="InterPro" id="IPR012337">
    <property type="entry name" value="RNaseH-like_sf"/>
</dbReference>
<sequence length="721" mass="83599">MKKKIHEWISKKETKRKKNELTAALPKITGYFNSNNCDLLPINNDKIDSTANEAELQIPVKCDSAPESVELNDYNVNSSSYIDPYYWPSEVHNKFLQFCVDKGPEFFQNKNNNFNQSARCDDKNHTRHLTNGMFVRTLSNGEKCHRQWMLYSPSQGSIFCFMCKLFGSNRSKDNPFVCSGFDKWKKSERITQHENSIDHRNATTKWLLRVNSTILINKEMRRQISVETEYWQEVLKRVISVIKFLASRGLPFRELISEHDPFLKNHIEMHGNKGSGHPSYLSKTICNEIINQMNTDLTNLIITQIKEAKYYSIIMDSTPDLSKTDQMAIVLRYCTPTSINERLVELCPFDNHKGQSLYFILENYLKSVGLNIEDCRGQSYDNAANMSGKYEGLQSYVKDKNNLAVYIPCTAHSLNLVGVHSVDCCIEAVSFFGFIQMLYNFFSGSTNRWKILTEKLEKNSKNQLSVLKSLSNTRWSSHFDACNALIKNYNTIINVLELICDSNIENGDTRRDAKILLKSILKKETGYLAILWNDILERTNKTSVELQSKMIDPLKAFNLLISLKNYVASLRDLYNTYENQTTKLSLKLKKHFKNEDNERQIKRKCTSGSQNSTQLKGIDKFRVETHIMIVNKFVTELDKRITAYNYVSQHFLFITKLNIQPDNDINLSLDNFITIYKYDIEPSIKNELVQFREYWDLSKPPFDASNVHKILEWVLPALIVI</sequence>
<dbReference type="AlphaFoldDB" id="A0A8B8GP63"/>
<organism evidence="2 3">
    <name type="scientific">Sipha flava</name>
    <name type="common">yellow sugarcane aphid</name>
    <dbReference type="NCBI Taxonomy" id="143950"/>
    <lineage>
        <taxon>Eukaryota</taxon>
        <taxon>Metazoa</taxon>
        <taxon>Ecdysozoa</taxon>
        <taxon>Arthropoda</taxon>
        <taxon>Hexapoda</taxon>
        <taxon>Insecta</taxon>
        <taxon>Pterygota</taxon>
        <taxon>Neoptera</taxon>
        <taxon>Paraneoptera</taxon>
        <taxon>Hemiptera</taxon>
        <taxon>Sternorrhyncha</taxon>
        <taxon>Aphidomorpha</taxon>
        <taxon>Aphidoidea</taxon>
        <taxon>Aphididae</taxon>
        <taxon>Sipha</taxon>
    </lineage>
</organism>
<evidence type="ECO:0000313" key="2">
    <source>
        <dbReference type="Proteomes" id="UP000694846"/>
    </source>
</evidence>
<dbReference type="InterPro" id="IPR006580">
    <property type="entry name" value="Znf_TTF"/>
</dbReference>
<feature type="domain" description="TTF-type" evidence="1">
    <location>
        <begin position="136"/>
        <end position="222"/>
    </location>
</feature>
<dbReference type="InterPro" id="IPR025398">
    <property type="entry name" value="DUF4371"/>
</dbReference>
<keyword evidence="2" id="KW-1185">Reference proteome</keyword>
<dbReference type="OrthoDB" id="6623035at2759"/>
<dbReference type="SUPFAM" id="SSF53098">
    <property type="entry name" value="Ribonuclease H-like"/>
    <property type="match status" value="1"/>
</dbReference>
<dbReference type="RefSeq" id="XP_025425054.1">
    <property type="nucleotide sequence ID" value="XM_025569269.1"/>
</dbReference>
<protein>
    <submittedName>
        <fullName evidence="3">Zinc finger MYM-type protein 1-like</fullName>
    </submittedName>
</protein>
<dbReference type="SMART" id="SM00597">
    <property type="entry name" value="ZnF_TTF"/>
    <property type="match status" value="1"/>
</dbReference>
<evidence type="ECO:0000259" key="1">
    <source>
        <dbReference type="SMART" id="SM00597"/>
    </source>
</evidence>
<accession>A0A8B8GP63</accession>
<proteinExistence type="predicted"/>
<dbReference type="PANTHER" id="PTHR45749:SF23">
    <property type="entry name" value="ZINC FINGER MYM-TYPE PROTEIN 1-LIKE"/>
    <property type="match status" value="1"/>
</dbReference>
<dbReference type="Pfam" id="PF14291">
    <property type="entry name" value="DUF4371"/>
    <property type="match status" value="1"/>
</dbReference>
<gene>
    <name evidence="3" type="primary">LOC112693973</name>
</gene>
<dbReference type="PANTHER" id="PTHR45749">
    <property type="match status" value="1"/>
</dbReference>
<dbReference type="Proteomes" id="UP000694846">
    <property type="component" value="Unplaced"/>
</dbReference>
<evidence type="ECO:0000313" key="3">
    <source>
        <dbReference type="RefSeq" id="XP_025425054.1"/>
    </source>
</evidence>
<name>A0A8B8GP63_9HEMI</name>
<reference evidence="3" key="1">
    <citation type="submission" date="2025-08" db="UniProtKB">
        <authorList>
            <consortium name="RefSeq"/>
        </authorList>
    </citation>
    <scope>IDENTIFICATION</scope>
    <source>
        <tissue evidence="3">Whole body</tissue>
    </source>
</reference>